<dbReference type="AlphaFoldDB" id="A0A183ARW3"/>
<dbReference type="InterPro" id="IPR035979">
    <property type="entry name" value="RBD_domain_sf"/>
</dbReference>
<keyword evidence="2 3" id="KW-0694">RNA-binding</keyword>
<proteinExistence type="predicted"/>
<dbReference type="InterPro" id="IPR012677">
    <property type="entry name" value="Nucleotide-bd_a/b_plait_sf"/>
</dbReference>
<feature type="domain" description="RRM" evidence="5">
    <location>
        <begin position="28"/>
        <end position="109"/>
    </location>
</feature>
<dbReference type="Gene3D" id="3.30.70.330">
    <property type="match status" value="1"/>
</dbReference>
<dbReference type="WBParaSite" id="ECPE_0000972901-mRNA-1">
    <property type="protein sequence ID" value="ECPE_0000972901-mRNA-1"/>
    <property type="gene ID" value="ECPE_0000972901"/>
</dbReference>
<sequence>LERINEYSRTTGRKLSVKFAFENEKDKLNVFVQHLPRSDYTTDDLMELFKPFGVITSAKLLDSMKGPTGIGFVRFSSPTEAEKAIKMMNKKNLCLGENTKAVTCKLADKADAQRRNLTTSELTRNKFPFNQGQNQAATGVIPQPLHASTLPAGHIAALAQSGSLPAHVLPSLPAFSFEVPGFASHSVAPSTMNSGALKTLPTAVPSNRFPNTGAPSVMFHTGNPLSTPGAQSDSQLNPLPPNVHYALSYGQQPQQTIAPGGTTTMSPQLVWLAPTYPNSATSSMFQNYGLTPAPFHSSTLDQTKVTHESQRSTPGLSSHANYPIDRTSIPTGATNTLTTMFQNLTVNGPLETSRFSADSMVSNEQSRTWSYPKNPKTSVDESISNNDQRSAIKQSIPVSHAFENSDSAFVDPVACDASDFIASSMPTSLASLNHSKHGACFGVVNSSSAEIFPSVETNTTSTNDYEIFSEKTTFNSRNGGGAVLDVNNSAPNGFQTDRIKGNEAEAIVDQKVGSQSDSDCVVTTPVSKPDADLMESSLALSATTSCSVKSSS</sequence>
<dbReference type="GO" id="GO:0003723">
    <property type="term" value="F:RNA binding"/>
    <property type="evidence" value="ECO:0007669"/>
    <property type="project" value="UniProtKB-UniRule"/>
</dbReference>
<evidence type="ECO:0000256" key="2">
    <source>
        <dbReference type="ARBA" id="ARBA00022884"/>
    </source>
</evidence>
<organism evidence="6">
    <name type="scientific">Echinostoma caproni</name>
    <dbReference type="NCBI Taxonomy" id="27848"/>
    <lineage>
        <taxon>Eukaryota</taxon>
        <taxon>Metazoa</taxon>
        <taxon>Spiralia</taxon>
        <taxon>Lophotrochozoa</taxon>
        <taxon>Platyhelminthes</taxon>
        <taxon>Trematoda</taxon>
        <taxon>Digenea</taxon>
        <taxon>Plagiorchiida</taxon>
        <taxon>Echinostomata</taxon>
        <taxon>Echinostomatoidea</taxon>
        <taxon>Echinostomatidae</taxon>
        <taxon>Echinostoma</taxon>
    </lineage>
</organism>
<feature type="region of interest" description="Disordered" evidence="4">
    <location>
        <begin position="356"/>
        <end position="385"/>
    </location>
</feature>
<evidence type="ECO:0000313" key="6">
    <source>
        <dbReference type="WBParaSite" id="ECPE_0000972901-mRNA-1"/>
    </source>
</evidence>
<dbReference type="SUPFAM" id="SSF54928">
    <property type="entry name" value="RNA-binding domain, RBD"/>
    <property type="match status" value="1"/>
</dbReference>
<dbReference type="InterPro" id="IPR000504">
    <property type="entry name" value="RRM_dom"/>
</dbReference>
<evidence type="ECO:0000259" key="5">
    <source>
        <dbReference type="PROSITE" id="PS50102"/>
    </source>
</evidence>
<dbReference type="PANTHER" id="PTHR24012">
    <property type="entry name" value="RNA BINDING PROTEIN"/>
    <property type="match status" value="1"/>
</dbReference>
<accession>A0A183ARW3</accession>
<dbReference type="PROSITE" id="PS50102">
    <property type="entry name" value="RRM"/>
    <property type="match status" value="1"/>
</dbReference>
<keyword evidence="1" id="KW-0677">Repeat</keyword>
<feature type="region of interest" description="Disordered" evidence="4">
    <location>
        <begin position="305"/>
        <end position="324"/>
    </location>
</feature>
<reference evidence="6" key="1">
    <citation type="submission" date="2016-06" db="UniProtKB">
        <authorList>
            <consortium name="WormBaseParasite"/>
        </authorList>
    </citation>
    <scope>IDENTIFICATION</scope>
</reference>
<dbReference type="Pfam" id="PF00076">
    <property type="entry name" value="RRM_1"/>
    <property type="match status" value="1"/>
</dbReference>
<feature type="compositionally biased region" description="Polar residues" evidence="4">
    <location>
        <begin position="311"/>
        <end position="320"/>
    </location>
</feature>
<evidence type="ECO:0000256" key="4">
    <source>
        <dbReference type="SAM" id="MobiDB-lite"/>
    </source>
</evidence>
<protein>
    <submittedName>
        <fullName evidence="6">RRM domain-containing protein</fullName>
    </submittedName>
</protein>
<dbReference type="CDD" id="cd00590">
    <property type="entry name" value="RRM_SF"/>
    <property type="match status" value="1"/>
</dbReference>
<dbReference type="SMART" id="SM00360">
    <property type="entry name" value="RRM"/>
    <property type="match status" value="1"/>
</dbReference>
<evidence type="ECO:0000256" key="3">
    <source>
        <dbReference type="PROSITE-ProRule" id="PRU00176"/>
    </source>
</evidence>
<evidence type="ECO:0000256" key="1">
    <source>
        <dbReference type="ARBA" id="ARBA00022737"/>
    </source>
</evidence>
<name>A0A183ARW3_9TREM</name>